<protein>
    <submittedName>
        <fullName evidence="2">Molybdopterin-guanine dinucleotide biosynthesis protein B</fullName>
    </submittedName>
</protein>
<dbReference type="InterPro" id="IPR052539">
    <property type="entry name" value="MGD_biosynthesis_adapter"/>
</dbReference>
<feature type="domain" description="Molybdopterin-guanine dinucleotide biosynthesis protein B (MobB)" evidence="1">
    <location>
        <begin position="4"/>
        <end position="134"/>
    </location>
</feature>
<keyword evidence="3" id="KW-1185">Reference proteome</keyword>
<evidence type="ECO:0000259" key="1">
    <source>
        <dbReference type="Pfam" id="PF03205"/>
    </source>
</evidence>
<gene>
    <name evidence="2" type="primary">mobB</name>
    <name evidence="2" type="ORF">AAIG11_04770</name>
</gene>
<sequence length="181" mass="20574">MIPVFSIVGKNSNTGKTTLMCQVIDILKRRGYRVGTIKHDVHGFDMDHPGKDTWKHAQAGSDLVMISSPEKFAMIQKVETERKLETIVAEINNVDILITEGYKREKYPKLEVFRQAAADELLCEEEEMFALVTDKVFDVKAPQFGFEQVEELVDLIEMTFLSNGKRTHESADHQMTGLSTH</sequence>
<dbReference type="CDD" id="cd03116">
    <property type="entry name" value="MobB"/>
    <property type="match status" value="1"/>
</dbReference>
<dbReference type="InterPro" id="IPR004435">
    <property type="entry name" value="MobB_dom"/>
</dbReference>
<proteinExistence type="predicted"/>
<dbReference type="EMBL" id="JBCITM010000003">
    <property type="protein sequence ID" value="MEN1759778.1"/>
    <property type="molecule type" value="Genomic_DNA"/>
</dbReference>
<dbReference type="PANTHER" id="PTHR40072">
    <property type="entry name" value="MOLYBDOPTERIN-GUANINE DINUCLEOTIDE BIOSYNTHESIS ADAPTER PROTEIN-RELATED"/>
    <property type="match status" value="1"/>
</dbReference>
<dbReference type="Proteomes" id="UP001407405">
    <property type="component" value="Unassembled WGS sequence"/>
</dbReference>
<comment type="caution">
    <text evidence="2">The sequence shown here is derived from an EMBL/GenBank/DDBJ whole genome shotgun (WGS) entry which is preliminary data.</text>
</comment>
<dbReference type="InterPro" id="IPR027417">
    <property type="entry name" value="P-loop_NTPase"/>
</dbReference>
<name>A0ABU9VRI6_9CLOT</name>
<accession>A0ABU9VRI6</accession>
<dbReference type="NCBIfam" id="TIGR00176">
    <property type="entry name" value="mobB"/>
    <property type="match status" value="1"/>
</dbReference>
<evidence type="ECO:0000313" key="2">
    <source>
        <dbReference type="EMBL" id="MEN1759778.1"/>
    </source>
</evidence>
<dbReference type="RefSeq" id="WP_343185106.1">
    <property type="nucleotide sequence ID" value="NZ_JBCITM010000003.1"/>
</dbReference>
<dbReference type="PANTHER" id="PTHR40072:SF1">
    <property type="entry name" value="MOLYBDOPTERIN-GUANINE DINUCLEOTIDE BIOSYNTHESIS ADAPTER PROTEIN"/>
    <property type="match status" value="1"/>
</dbReference>
<evidence type="ECO:0000313" key="3">
    <source>
        <dbReference type="Proteomes" id="UP001407405"/>
    </source>
</evidence>
<dbReference type="Gene3D" id="3.40.50.300">
    <property type="entry name" value="P-loop containing nucleotide triphosphate hydrolases"/>
    <property type="match status" value="1"/>
</dbReference>
<dbReference type="SUPFAM" id="SSF52540">
    <property type="entry name" value="P-loop containing nucleoside triphosphate hydrolases"/>
    <property type="match status" value="1"/>
</dbReference>
<reference evidence="2 3" key="1">
    <citation type="submission" date="2024-04" db="EMBL/GenBank/DDBJ databases">
        <title>Genome sequencing and metabolic network reconstruction of aminoacids and betaine degradation by Anoxynatronum sibiricum.</title>
        <authorList>
            <person name="Detkova E.N."/>
            <person name="Boltjanskaja Y.V."/>
            <person name="Mardanov A.V."/>
            <person name="Kevbrin V."/>
        </authorList>
    </citation>
    <scope>NUCLEOTIDE SEQUENCE [LARGE SCALE GENOMIC DNA]</scope>
    <source>
        <strain evidence="2 3">Z-7981</strain>
    </source>
</reference>
<dbReference type="Pfam" id="PF03205">
    <property type="entry name" value="MobB"/>
    <property type="match status" value="1"/>
</dbReference>
<organism evidence="2 3">
    <name type="scientific">Anoxynatronum sibiricum</name>
    <dbReference type="NCBI Taxonomy" id="210623"/>
    <lineage>
        <taxon>Bacteria</taxon>
        <taxon>Bacillati</taxon>
        <taxon>Bacillota</taxon>
        <taxon>Clostridia</taxon>
        <taxon>Eubacteriales</taxon>
        <taxon>Clostridiaceae</taxon>
        <taxon>Anoxynatronum</taxon>
    </lineage>
</organism>